<dbReference type="AlphaFoldDB" id="A0AAW2IDQ9"/>
<gene>
    <name evidence="3" type="ORF">PYX00_001619</name>
</gene>
<dbReference type="SUPFAM" id="SSF52058">
    <property type="entry name" value="L domain-like"/>
    <property type="match status" value="1"/>
</dbReference>
<evidence type="ECO:0000256" key="2">
    <source>
        <dbReference type="SAM" id="SignalP"/>
    </source>
</evidence>
<feature type="chain" id="PRO_5043677184" evidence="2">
    <location>
        <begin position="37"/>
        <end position="822"/>
    </location>
</feature>
<keyword evidence="1" id="KW-0812">Transmembrane</keyword>
<reference evidence="3" key="1">
    <citation type="journal article" date="2024" name="Gigascience">
        <title>Chromosome-level genome of the poultry shaft louse Menopon gallinae provides insight into the host-switching and adaptive evolution of parasitic lice.</title>
        <authorList>
            <person name="Xu Y."/>
            <person name="Ma L."/>
            <person name="Liu S."/>
            <person name="Liang Y."/>
            <person name="Liu Q."/>
            <person name="He Z."/>
            <person name="Tian L."/>
            <person name="Duan Y."/>
            <person name="Cai W."/>
            <person name="Li H."/>
            <person name="Song F."/>
        </authorList>
    </citation>
    <scope>NUCLEOTIDE SEQUENCE</scope>
    <source>
        <strain evidence="3">Cailab_2023a</strain>
    </source>
</reference>
<dbReference type="Gene3D" id="3.80.10.10">
    <property type="entry name" value="Ribonuclease Inhibitor"/>
    <property type="match status" value="1"/>
</dbReference>
<feature type="transmembrane region" description="Helical" evidence="1">
    <location>
        <begin position="533"/>
        <end position="557"/>
    </location>
</feature>
<dbReference type="InterPro" id="IPR032675">
    <property type="entry name" value="LRR_dom_sf"/>
</dbReference>
<keyword evidence="2" id="KW-0732">Signal</keyword>
<accession>A0AAW2IDQ9</accession>
<name>A0AAW2IDQ9_9NEOP</name>
<evidence type="ECO:0000256" key="1">
    <source>
        <dbReference type="SAM" id="Phobius"/>
    </source>
</evidence>
<protein>
    <submittedName>
        <fullName evidence="3">Uncharacterized protein</fullName>
    </submittedName>
</protein>
<proteinExistence type="predicted"/>
<evidence type="ECO:0000313" key="3">
    <source>
        <dbReference type="EMBL" id="KAL0280279.1"/>
    </source>
</evidence>
<keyword evidence="1" id="KW-1133">Transmembrane helix</keyword>
<sequence length="822" mass="92608">MGEPRIINIFKFEGWKRNKKKVAALCLLCFAALVSGLEEGDDSVNVISVENLDALLGLRMVTELNLKNLSAPEQRTRRSARHAENLCGKQECDCESRKRTVSCRFRADEVLDLGYGSLSPQVHHFDISNLTELRILPGAFLHNANLLSIVLKDISNITVGKDVFRSIKNRPHFNIDVTNCDELTLHEHSFSNVGSPLRMTIENCSGVKMKKSAFPSTLFLRVYNVSNLEMESYTFYVERRTDTARTTADMAFDHVTVKIVPSWSFRLSGARISFVNSVIDIIDKEAFRAIQLESVHFRRTTISRFESEAFSGQTSVKEVEFDNVNVQYVAGQALSATTNFTIRDSSINEISNGAFNVSTAFLRLTGNAFRKLGRHAFAVQSWNSIVIDRNEFESLKQDTFLTPFSKVENITNEFVFSDNVVNATEVKALSFVPNDPELEVIIRNNTFQEPCHCHLESWILTLSSDKWKNFYDTSKCRIGEFGSCYDLEGDYMDMWNYTAVVCGAAPNPDCEMRRVGDSDSSAELDLKDTEKTILGVIFIGVASSVVIMLFALSVLWMRQKGVFAAMRRYVTPSGPCCLWLCNSSNLVTSSSISRINIHEYAEIQYQMTEQQKQTILTMSGVAEDEVIVICEDKATQTLPEELTQELLQTLREKLDDPENYNEARNMIEHLYDLIKVEESCNNNNVSRRTSTILDDEDEEEEEEIEEGDKIYDVIAKKPRKRSKKVRKTVTANVKSTGTRAPSPDKLSPVAFNLPRATVVTEYAEPRDRKSNEYCELPGSRDAVIPDVLAVPQQGTPHLYAVPFGRMANRPLPSAPSTSNEAS</sequence>
<comment type="caution">
    <text evidence="3">The sequence shown here is derived from an EMBL/GenBank/DDBJ whole genome shotgun (WGS) entry which is preliminary data.</text>
</comment>
<dbReference type="EMBL" id="JARGDH010000001">
    <property type="protein sequence ID" value="KAL0280279.1"/>
    <property type="molecule type" value="Genomic_DNA"/>
</dbReference>
<dbReference type="InterPro" id="IPR026906">
    <property type="entry name" value="LRR_5"/>
</dbReference>
<keyword evidence="1" id="KW-0472">Membrane</keyword>
<dbReference type="Pfam" id="PF13306">
    <property type="entry name" value="LRR_5"/>
    <property type="match status" value="1"/>
</dbReference>
<feature type="signal peptide" evidence="2">
    <location>
        <begin position="1"/>
        <end position="36"/>
    </location>
</feature>
<organism evidence="3">
    <name type="scientific">Menopon gallinae</name>
    <name type="common">poultry shaft louse</name>
    <dbReference type="NCBI Taxonomy" id="328185"/>
    <lineage>
        <taxon>Eukaryota</taxon>
        <taxon>Metazoa</taxon>
        <taxon>Ecdysozoa</taxon>
        <taxon>Arthropoda</taxon>
        <taxon>Hexapoda</taxon>
        <taxon>Insecta</taxon>
        <taxon>Pterygota</taxon>
        <taxon>Neoptera</taxon>
        <taxon>Paraneoptera</taxon>
        <taxon>Psocodea</taxon>
        <taxon>Troctomorpha</taxon>
        <taxon>Phthiraptera</taxon>
        <taxon>Amblycera</taxon>
        <taxon>Menoponidae</taxon>
        <taxon>Menopon</taxon>
    </lineage>
</organism>